<reference evidence="2 3" key="1">
    <citation type="journal article" date="2023" name="Ecotoxicol. Environ. Saf.">
        <title>Mercury remediation potential of mercury-resistant strain Rheinheimera metallidurans sp. nov. isolated from a municipal waste dumping site.</title>
        <authorList>
            <person name="Yadav V."/>
            <person name="Manjhi A."/>
            <person name="Vadakedath N."/>
        </authorList>
    </citation>
    <scope>NUCLEOTIDE SEQUENCE [LARGE SCALE GENOMIC DNA]</scope>
    <source>
        <strain evidence="2 3">E-49</strain>
    </source>
</reference>
<dbReference type="InterPro" id="IPR053756">
    <property type="entry name" value="Toxin_immunity_effector"/>
</dbReference>
<name>A0ABU8C3V9_9GAMM</name>
<gene>
    <name evidence="2" type="ORF">MN202_05120</name>
</gene>
<evidence type="ECO:0000313" key="2">
    <source>
        <dbReference type="EMBL" id="MEH8016601.1"/>
    </source>
</evidence>
<proteinExistence type="predicted"/>
<sequence>MVELSLATLMVSIQAVAKQIEYFEGLLSSETVRDKDEIQQLLLSLDNAAEELKQAYESRRQAGSNFPAYEKLVQQKAG</sequence>
<accession>A0ABU8C3V9</accession>
<evidence type="ECO:0000313" key="3">
    <source>
        <dbReference type="Proteomes" id="UP001375382"/>
    </source>
</evidence>
<evidence type="ECO:0000256" key="1">
    <source>
        <dbReference type="SAM" id="Coils"/>
    </source>
</evidence>
<organism evidence="2 3">
    <name type="scientific">Rheinheimera muenzenbergensis</name>
    <dbReference type="NCBI Taxonomy" id="1193628"/>
    <lineage>
        <taxon>Bacteria</taxon>
        <taxon>Pseudomonadati</taxon>
        <taxon>Pseudomonadota</taxon>
        <taxon>Gammaproteobacteria</taxon>
        <taxon>Chromatiales</taxon>
        <taxon>Chromatiaceae</taxon>
        <taxon>Rheinheimera</taxon>
    </lineage>
</organism>
<dbReference type="Pfam" id="PF21643">
    <property type="entry name" value="T6SS_Tsi2-like"/>
    <property type="match status" value="1"/>
</dbReference>
<dbReference type="Gene3D" id="1.10.287.2500">
    <property type="match status" value="1"/>
</dbReference>
<feature type="coiled-coil region" evidence="1">
    <location>
        <begin position="35"/>
        <end position="65"/>
    </location>
</feature>
<protein>
    <submittedName>
        <fullName evidence="2">Uncharacterized protein</fullName>
    </submittedName>
</protein>
<keyword evidence="1" id="KW-0175">Coiled coil</keyword>
<dbReference type="InterPro" id="IPR049070">
    <property type="entry name" value="T6SS_Tsi2-like"/>
</dbReference>
<keyword evidence="3" id="KW-1185">Reference proteome</keyword>
<comment type="caution">
    <text evidence="2">The sequence shown here is derived from an EMBL/GenBank/DDBJ whole genome shotgun (WGS) entry which is preliminary data.</text>
</comment>
<dbReference type="RefSeq" id="WP_335735018.1">
    <property type="nucleotide sequence ID" value="NZ_JALAAR010000003.1"/>
</dbReference>
<dbReference type="EMBL" id="JALAAR010000003">
    <property type="protein sequence ID" value="MEH8016601.1"/>
    <property type="molecule type" value="Genomic_DNA"/>
</dbReference>
<dbReference type="Proteomes" id="UP001375382">
    <property type="component" value="Unassembled WGS sequence"/>
</dbReference>